<evidence type="ECO:0000256" key="3">
    <source>
        <dbReference type="ARBA" id="ARBA00022475"/>
    </source>
</evidence>
<keyword evidence="5" id="KW-0997">Cell inner membrane</keyword>
<sequence length="120" mass="13294">MKSPYILVFISIILSAIAQIAMKFGTNRIGDFETFSLLEKLCKYFTNFYVIIGFLFYGVSAVIWVVAISKIPLSIAYPMVGFSYVIVVALSVLFLNEQISLIKIIGLLLIISGVITISKS</sequence>
<evidence type="ECO:0000256" key="2">
    <source>
        <dbReference type="ARBA" id="ARBA00007362"/>
    </source>
</evidence>
<dbReference type="Pfam" id="PF00892">
    <property type="entry name" value="EamA"/>
    <property type="match status" value="1"/>
</dbReference>
<dbReference type="EMBL" id="JBBPCC010000018">
    <property type="protein sequence ID" value="MEK8131065.1"/>
    <property type="molecule type" value="Genomic_DNA"/>
</dbReference>
<accession>A0ABU9DQE1</accession>
<organism evidence="14 15">
    <name type="scientific">Paenibacillus filicis</name>
    <dbReference type="NCBI Taxonomy" id="669464"/>
    <lineage>
        <taxon>Bacteria</taxon>
        <taxon>Bacillati</taxon>
        <taxon>Bacillota</taxon>
        <taxon>Bacilli</taxon>
        <taxon>Bacillales</taxon>
        <taxon>Paenibacillaceae</taxon>
        <taxon>Paenibacillus</taxon>
    </lineage>
</organism>
<feature type="transmembrane region" description="Helical" evidence="12">
    <location>
        <begin position="47"/>
        <end position="68"/>
    </location>
</feature>
<evidence type="ECO:0000256" key="12">
    <source>
        <dbReference type="SAM" id="Phobius"/>
    </source>
</evidence>
<dbReference type="PANTHER" id="PTHR30561:SF9">
    <property type="entry name" value="4-AMINO-4-DEOXY-L-ARABINOSE-PHOSPHOUNDECAPRENOL FLIPPASE SUBUNIT ARNF-RELATED"/>
    <property type="match status" value="1"/>
</dbReference>
<evidence type="ECO:0000256" key="10">
    <source>
        <dbReference type="ARBA" id="ARBA00023098"/>
    </source>
</evidence>
<keyword evidence="11 12" id="KW-0472">Membrane</keyword>
<dbReference type="InterPro" id="IPR000390">
    <property type="entry name" value="Small_drug/metabolite_transptr"/>
</dbReference>
<keyword evidence="10" id="KW-0443">Lipid metabolism</keyword>
<evidence type="ECO:0000256" key="5">
    <source>
        <dbReference type="ARBA" id="ARBA00022519"/>
    </source>
</evidence>
<feature type="domain" description="EamA" evidence="13">
    <location>
        <begin position="3"/>
        <end position="118"/>
    </location>
</feature>
<keyword evidence="15" id="KW-1185">Reference proteome</keyword>
<proteinExistence type="inferred from homology"/>
<dbReference type="InterPro" id="IPR000620">
    <property type="entry name" value="EamA_dom"/>
</dbReference>
<feature type="transmembrane region" description="Helical" evidence="12">
    <location>
        <begin position="101"/>
        <end position="118"/>
    </location>
</feature>
<dbReference type="PANTHER" id="PTHR30561">
    <property type="entry name" value="SMR FAMILY PROTON-DEPENDENT DRUG EFFLUX TRANSPORTER SUGE"/>
    <property type="match status" value="1"/>
</dbReference>
<comment type="subcellular location">
    <subcellularLocation>
        <location evidence="1">Cell membrane</location>
        <topology evidence="1">Multi-pass membrane protein</topology>
    </subcellularLocation>
</comment>
<evidence type="ECO:0000256" key="6">
    <source>
        <dbReference type="ARBA" id="ARBA00022556"/>
    </source>
</evidence>
<gene>
    <name evidence="14" type="ORF">WMW72_24485</name>
</gene>
<evidence type="ECO:0000256" key="1">
    <source>
        <dbReference type="ARBA" id="ARBA00004651"/>
    </source>
</evidence>
<dbReference type="InterPro" id="IPR037185">
    <property type="entry name" value="EmrE-like"/>
</dbReference>
<comment type="caution">
    <text evidence="14">The sequence shown here is derived from an EMBL/GenBank/DDBJ whole genome shotgun (WGS) entry which is preliminary data.</text>
</comment>
<evidence type="ECO:0000256" key="8">
    <source>
        <dbReference type="ARBA" id="ARBA00022985"/>
    </source>
</evidence>
<evidence type="ECO:0000313" key="14">
    <source>
        <dbReference type="EMBL" id="MEK8131065.1"/>
    </source>
</evidence>
<dbReference type="RefSeq" id="WP_341418204.1">
    <property type="nucleotide sequence ID" value="NZ_JBBPCC010000018.1"/>
</dbReference>
<evidence type="ECO:0000259" key="13">
    <source>
        <dbReference type="Pfam" id="PF00892"/>
    </source>
</evidence>
<dbReference type="Gene3D" id="1.10.3730.20">
    <property type="match status" value="1"/>
</dbReference>
<keyword evidence="4" id="KW-0444">Lipid biosynthesis</keyword>
<reference evidence="14 15" key="1">
    <citation type="submission" date="2024-04" db="EMBL/GenBank/DDBJ databases">
        <title>draft genome sequnece of Paenibacillus filicis.</title>
        <authorList>
            <person name="Kim D.-U."/>
        </authorList>
    </citation>
    <scope>NUCLEOTIDE SEQUENCE [LARGE SCALE GENOMIC DNA]</scope>
    <source>
        <strain evidence="14 15">KACC14197</strain>
    </source>
</reference>
<keyword evidence="3" id="KW-1003">Cell membrane</keyword>
<evidence type="ECO:0000256" key="9">
    <source>
        <dbReference type="ARBA" id="ARBA00022989"/>
    </source>
</evidence>
<keyword evidence="8" id="KW-0448">Lipopolysaccharide biosynthesis</keyword>
<keyword evidence="7 12" id="KW-0812">Transmembrane</keyword>
<name>A0ABU9DQE1_9BACL</name>
<evidence type="ECO:0000313" key="15">
    <source>
        <dbReference type="Proteomes" id="UP001469365"/>
    </source>
</evidence>
<comment type="similarity">
    <text evidence="2">Belongs to the EamA transporter family.</text>
</comment>
<evidence type="ECO:0000256" key="11">
    <source>
        <dbReference type="ARBA" id="ARBA00023136"/>
    </source>
</evidence>
<dbReference type="Proteomes" id="UP001469365">
    <property type="component" value="Unassembled WGS sequence"/>
</dbReference>
<keyword evidence="9 12" id="KW-1133">Transmembrane helix</keyword>
<keyword evidence="6" id="KW-0441">Lipid A biosynthesis</keyword>
<evidence type="ECO:0000256" key="4">
    <source>
        <dbReference type="ARBA" id="ARBA00022516"/>
    </source>
</evidence>
<evidence type="ECO:0000256" key="7">
    <source>
        <dbReference type="ARBA" id="ARBA00022692"/>
    </source>
</evidence>
<dbReference type="SUPFAM" id="SSF103481">
    <property type="entry name" value="Multidrug resistance efflux transporter EmrE"/>
    <property type="match status" value="1"/>
</dbReference>
<feature type="transmembrane region" description="Helical" evidence="12">
    <location>
        <begin position="75"/>
        <end position="95"/>
    </location>
</feature>
<protein>
    <submittedName>
        <fullName evidence="14">EamA family transporter</fullName>
    </submittedName>
</protein>